<protein>
    <recommendedName>
        <fullName evidence="14">F0F1 ATP synthase subunit alpha</fullName>
    </recommendedName>
</protein>
<keyword evidence="5" id="KW-0375">Hydrogen ion transport</keyword>
<dbReference type="InterPro" id="IPR000194">
    <property type="entry name" value="ATPase_F1/V1/A1_a/bsu_nucl-bd"/>
</dbReference>
<keyword evidence="7" id="KW-0406">Ion transport</keyword>
<dbReference type="Pfam" id="PF00306">
    <property type="entry name" value="ATP-synt_ab_C"/>
    <property type="match status" value="1"/>
</dbReference>
<dbReference type="SUPFAM" id="SSF52540">
    <property type="entry name" value="P-loop containing nucleoside triphosphate hydrolases"/>
    <property type="match status" value="1"/>
</dbReference>
<comment type="subcellular location">
    <subcellularLocation>
        <location evidence="1">Membrane</location>
    </subcellularLocation>
</comment>
<feature type="non-terminal residue" evidence="13">
    <location>
        <position position="1"/>
    </location>
</feature>
<dbReference type="InterPro" id="IPR027417">
    <property type="entry name" value="P-loop_NTPase"/>
</dbReference>
<dbReference type="GO" id="GO:0043531">
    <property type="term" value="F:ADP binding"/>
    <property type="evidence" value="ECO:0007669"/>
    <property type="project" value="TreeGrafter"/>
</dbReference>
<organism evidence="13">
    <name type="scientific">marine metagenome</name>
    <dbReference type="NCBI Taxonomy" id="408172"/>
    <lineage>
        <taxon>unclassified sequences</taxon>
        <taxon>metagenomes</taxon>
        <taxon>ecological metagenomes</taxon>
    </lineage>
</organism>
<dbReference type="FunFam" id="1.20.150.20:FF:000001">
    <property type="entry name" value="ATP synthase subunit alpha"/>
    <property type="match status" value="1"/>
</dbReference>
<sequence>QKNSNIARTIKTLEENGAMEYVTVVAAPAADNPANQYLAPYAGCAMGEWFLRNGKDALIVYDDLSKHAVAYRQISLILKRPSGREAFPGDVFYLHSRLLERSARLNKESGNGSLTALPIIETQMGDVAGYIPTNVISITDGQIFLETDLFNKGIRPAVSVGLSVSRVGSAAQVKAYKKVSGKVKLQLAQYRELAAFSQFESDLDAATKAQLDRGARIVEMFKQGAFCPVPVAVQTGVMWAMENDFFDSIEVPRITEAVESLKEYFAASGKEVVDKIREEGNLTEGIEEDLRRAVEDWKRSFA</sequence>
<evidence type="ECO:0000256" key="7">
    <source>
        <dbReference type="ARBA" id="ARBA00023065"/>
    </source>
</evidence>
<accession>A0A382A2K6</accession>
<dbReference type="InterPro" id="IPR038376">
    <property type="entry name" value="ATP_synth_asu_C_sf"/>
</dbReference>
<feature type="domain" description="ATP synthase alpha subunit C-terminal" evidence="12">
    <location>
        <begin position="172"/>
        <end position="296"/>
    </location>
</feature>
<evidence type="ECO:0000256" key="1">
    <source>
        <dbReference type="ARBA" id="ARBA00004370"/>
    </source>
</evidence>
<evidence type="ECO:0000256" key="10">
    <source>
        <dbReference type="ARBA" id="ARBA00023310"/>
    </source>
</evidence>
<dbReference type="FunFam" id="3.40.50.300:FF:002432">
    <property type="entry name" value="ATP synthase subunit alpha, mitochondrial"/>
    <property type="match status" value="1"/>
</dbReference>
<dbReference type="AlphaFoldDB" id="A0A382A2K6"/>
<dbReference type="SUPFAM" id="SSF47917">
    <property type="entry name" value="C-terminal domain of alpha and beta subunits of F1 ATP synthase"/>
    <property type="match status" value="1"/>
</dbReference>
<keyword evidence="8" id="KW-0472">Membrane</keyword>
<dbReference type="CDD" id="cd18113">
    <property type="entry name" value="ATP-synt_F1_alpha_C"/>
    <property type="match status" value="1"/>
</dbReference>
<dbReference type="Pfam" id="PF00006">
    <property type="entry name" value="ATP-synt_ab"/>
    <property type="match status" value="1"/>
</dbReference>
<dbReference type="EMBL" id="UINC01023530">
    <property type="protein sequence ID" value="SVA95372.1"/>
    <property type="molecule type" value="Genomic_DNA"/>
</dbReference>
<evidence type="ECO:0000256" key="8">
    <source>
        <dbReference type="ARBA" id="ARBA00023136"/>
    </source>
</evidence>
<evidence type="ECO:0000256" key="9">
    <source>
        <dbReference type="ARBA" id="ARBA00023196"/>
    </source>
</evidence>
<dbReference type="GO" id="GO:0045259">
    <property type="term" value="C:proton-transporting ATP synthase complex"/>
    <property type="evidence" value="ECO:0007669"/>
    <property type="project" value="UniProtKB-KW"/>
</dbReference>
<evidence type="ECO:0000256" key="3">
    <source>
        <dbReference type="ARBA" id="ARBA00022448"/>
    </source>
</evidence>
<feature type="domain" description="ATPase F1/V1/A1 complex alpha/beta subunit nucleotide-binding" evidence="11">
    <location>
        <begin position="1"/>
        <end position="165"/>
    </location>
</feature>
<evidence type="ECO:0000259" key="11">
    <source>
        <dbReference type="Pfam" id="PF00006"/>
    </source>
</evidence>
<dbReference type="InterPro" id="IPR000793">
    <property type="entry name" value="ATP_synth_asu_C"/>
</dbReference>
<keyword evidence="10" id="KW-0066">ATP synthesis</keyword>
<dbReference type="Gene3D" id="1.20.150.20">
    <property type="entry name" value="ATP synthase alpha/beta chain, C-terminal domain"/>
    <property type="match status" value="1"/>
</dbReference>
<evidence type="ECO:0000313" key="13">
    <source>
        <dbReference type="EMBL" id="SVA95372.1"/>
    </source>
</evidence>
<evidence type="ECO:0000256" key="5">
    <source>
        <dbReference type="ARBA" id="ARBA00022781"/>
    </source>
</evidence>
<evidence type="ECO:0000259" key="12">
    <source>
        <dbReference type="Pfam" id="PF00306"/>
    </source>
</evidence>
<keyword evidence="3" id="KW-0813">Transport</keyword>
<dbReference type="InterPro" id="IPR005294">
    <property type="entry name" value="ATP_synth_F1_asu"/>
</dbReference>
<keyword evidence="9" id="KW-0139">CF(1)</keyword>
<evidence type="ECO:0000256" key="6">
    <source>
        <dbReference type="ARBA" id="ARBA00022840"/>
    </source>
</evidence>
<reference evidence="13" key="1">
    <citation type="submission" date="2018-05" db="EMBL/GenBank/DDBJ databases">
        <authorList>
            <person name="Lanie J.A."/>
            <person name="Ng W.-L."/>
            <person name="Kazmierczak K.M."/>
            <person name="Andrzejewski T.M."/>
            <person name="Davidsen T.M."/>
            <person name="Wayne K.J."/>
            <person name="Tettelin H."/>
            <person name="Glass J.I."/>
            <person name="Rusch D."/>
            <person name="Podicherti R."/>
            <person name="Tsui H.-C.T."/>
            <person name="Winkler M.E."/>
        </authorList>
    </citation>
    <scope>NUCLEOTIDE SEQUENCE</scope>
</reference>
<evidence type="ECO:0008006" key="14">
    <source>
        <dbReference type="Google" id="ProtNLM"/>
    </source>
</evidence>
<comment type="similarity">
    <text evidence="2">Belongs to the ATPase alpha/beta chains family.</text>
</comment>
<keyword evidence="6" id="KW-0067">ATP-binding</keyword>
<dbReference type="Gene3D" id="3.40.50.300">
    <property type="entry name" value="P-loop containing nucleotide triphosphate hydrolases"/>
    <property type="match status" value="1"/>
</dbReference>
<dbReference type="GO" id="GO:0046933">
    <property type="term" value="F:proton-transporting ATP synthase activity, rotational mechanism"/>
    <property type="evidence" value="ECO:0007669"/>
    <property type="project" value="InterPro"/>
</dbReference>
<evidence type="ECO:0000256" key="2">
    <source>
        <dbReference type="ARBA" id="ARBA00008936"/>
    </source>
</evidence>
<gene>
    <name evidence="13" type="ORF">METZ01_LOCUS148226</name>
</gene>
<dbReference type="PANTHER" id="PTHR48082:SF2">
    <property type="entry name" value="ATP SYNTHASE SUBUNIT ALPHA, MITOCHONDRIAL"/>
    <property type="match status" value="1"/>
</dbReference>
<dbReference type="GO" id="GO:0005524">
    <property type="term" value="F:ATP binding"/>
    <property type="evidence" value="ECO:0007669"/>
    <property type="project" value="UniProtKB-KW"/>
</dbReference>
<keyword evidence="4" id="KW-0547">Nucleotide-binding</keyword>
<proteinExistence type="inferred from homology"/>
<evidence type="ECO:0000256" key="4">
    <source>
        <dbReference type="ARBA" id="ARBA00022741"/>
    </source>
</evidence>
<name>A0A382A2K6_9ZZZZ</name>
<dbReference type="PANTHER" id="PTHR48082">
    <property type="entry name" value="ATP SYNTHASE SUBUNIT ALPHA, MITOCHONDRIAL"/>
    <property type="match status" value="1"/>
</dbReference>